<evidence type="ECO:0000313" key="1">
    <source>
        <dbReference type="EMBL" id="AWI06701.1"/>
    </source>
</evidence>
<gene>
    <name evidence="1" type="ORF">B9W14_20110</name>
</gene>
<dbReference type="EMBL" id="CP020953">
    <property type="protein sequence ID" value="AWI06701.1"/>
    <property type="molecule type" value="Genomic_DNA"/>
</dbReference>
<dbReference type="KEGG" id="cdrk:B9W14_20110"/>
<sequence>MEKNEKRGDAINGILKIGLVTEFKVIYEDRKGFNQSIDKSSNITAIVKEIDDSDIIMCRIKD</sequence>
<dbReference type="AlphaFoldDB" id="A0A2U8DW70"/>
<name>A0A2U8DW70_9CLOT</name>
<protein>
    <submittedName>
        <fullName evidence="1">Uncharacterized protein</fullName>
    </submittedName>
</protein>
<dbReference type="Proteomes" id="UP000244910">
    <property type="component" value="Chromosome"/>
</dbReference>
<dbReference type="OrthoDB" id="2058411at2"/>
<keyword evidence="2" id="KW-1185">Reference proteome</keyword>
<proteinExistence type="predicted"/>
<reference evidence="2" key="1">
    <citation type="submission" date="2017-04" db="EMBL/GenBank/DDBJ databases">
        <authorList>
            <person name="Song Y."/>
            <person name="Cho B.-K."/>
        </authorList>
    </citation>
    <scope>NUCLEOTIDE SEQUENCE [LARGE SCALE GENOMIC DNA]</scope>
    <source>
        <strain evidence="2">SL1</strain>
    </source>
</reference>
<organism evidence="1 2">
    <name type="scientific">Clostridium drakei</name>
    <dbReference type="NCBI Taxonomy" id="332101"/>
    <lineage>
        <taxon>Bacteria</taxon>
        <taxon>Bacillati</taxon>
        <taxon>Bacillota</taxon>
        <taxon>Clostridia</taxon>
        <taxon>Eubacteriales</taxon>
        <taxon>Clostridiaceae</taxon>
        <taxon>Clostridium</taxon>
    </lineage>
</organism>
<evidence type="ECO:0000313" key="2">
    <source>
        <dbReference type="Proteomes" id="UP000244910"/>
    </source>
</evidence>
<accession>A0A2U8DW70</accession>
<dbReference type="RefSeq" id="WP_032075292.1">
    <property type="nucleotide sequence ID" value="NZ_CP020953.1"/>
</dbReference>